<keyword evidence="3" id="KW-1185">Reference proteome</keyword>
<organism evidence="2 3">
    <name type="scientific">Cyanidioschyzon merolae (strain NIES-3377 / 10D)</name>
    <name type="common">Unicellular red alga</name>
    <dbReference type="NCBI Taxonomy" id="280699"/>
    <lineage>
        <taxon>Eukaryota</taxon>
        <taxon>Rhodophyta</taxon>
        <taxon>Bangiophyceae</taxon>
        <taxon>Cyanidiales</taxon>
        <taxon>Cyanidiaceae</taxon>
        <taxon>Cyanidioschyzon</taxon>
    </lineage>
</organism>
<evidence type="ECO:0000313" key="2">
    <source>
        <dbReference type="EMBL" id="BAM78921.1"/>
    </source>
</evidence>
<keyword evidence="1" id="KW-0175">Coiled coil</keyword>
<evidence type="ECO:0000313" key="3">
    <source>
        <dbReference type="Proteomes" id="UP000007014"/>
    </source>
</evidence>
<accession>M1UNF8</accession>
<protein>
    <submittedName>
        <fullName evidence="2">Uncharacterized protein</fullName>
    </submittedName>
</protein>
<proteinExistence type="predicted"/>
<name>M1UNF8_CYAM1</name>
<reference evidence="2 3" key="1">
    <citation type="journal article" date="2004" name="Nature">
        <title>Genome sequence of the ultrasmall unicellular red alga Cyanidioschyzon merolae 10D.</title>
        <authorList>
            <person name="Matsuzaki M."/>
            <person name="Misumi O."/>
            <person name="Shin-i T."/>
            <person name="Maruyama S."/>
            <person name="Takahara M."/>
            <person name="Miyagishima S."/>
            <person name="Mori T."/>
            <person name="Nishida K."/>
            <person name="Yagisawa F."/>
            <person name="Nishida K."/>
            <person name="Yoshida Y."/>
            <person name="Nishimura Y."/>
            <person name="Nakao S."/>
            <person name="Kobayashi T."/>
            <person name="Momoyama Y."/>
            <person name="Higashiyama T."/>
            <person name="Minoda A."/>
            <person name="Sano M."/>
            <person name="Nomoto H."/>
            <person name="Oishi K."/>
            <person name="Hayashi H."/>
            <person name="Ohta F."/>
            <person name="Nishizaka S."/>
            <person name="Haga S."/>
            <person name="Miura S."/>
            <person name="Morishita T."/>
            <person name="Kabeya Y."/>
            <person name="Terasawa K."/>
            <person name="Suzuki Y."/>
            <person name="Ishii Y."/>
            <person name="Asakawa S."/>
            <person name="Takano H."/>
            <person name="Ohta N."/>
            <person name="Kuroiwa H."/>
            <person name="Tanaka K."/>
            <person name="Shimizu N."/>
            <person name="Sugano S."/>
            <person name="Sato N."/>
            <person name="Nozaki H."/>
            <person name="Ogasawara N."/>
            <person name="Kohara Y."/>
            <person name="Kuroiwa T."/>
        </authorList>
    </citation>
    <scope>NUCLEOTIDE SEQUENCE [LARGE SCALE GENOMIC DNA]</scope>
    <source>
        <strain evidence="2 3">10D</strain>
    </source>
</reference>
<dbReference type="eggNOG" id="ENOG502S9K2">
    <property type="taxonomic scope" value="Eukaryota"/>
</dbReference>
<sequence length="382" mass="44612">MRTRTHRRHSHRSRHETAMRCFQVQLRHPMCRHHGYPRPGDEQVDAVRRKVPARGLASPMPARAQAASPRSVARDLLVRIRSPPCTRLSSGARVYVVYALLRKATDRLSLSLTFNFNFMEIMSAVFMARTQCELETLERRQNRLSRFHIHGWRWHQAALVRDAKRFESAVRKSKCDWGGNQCSAQSLNSAVRWLLDTNLRDFRLVQNEVFLPFLQKNLPTETFAPIQRTIERHDRCIQELEKRIRDEVEACAIPSQCPQHRQRLEQAARLLSRQMEQAYTSQQLMVIATVAERIPTSVQRGFEEQVRRRLSMEQKRLHVVSFHEAIKDDPEELARFKATLPAPVRLLLGNWRKRWYLPATRQLDSCVRREFAAGRAGTPTSQ</sequence>
<dbReference type="GeneID" id="16992320"/>
<dbReference type="Proteomes" id="UP000007014">
    <property type="component" value="Chromosome 2"/>
</dbReference>
<dbReference type="AlphaFoldDB" id="M1UNF8"/>
<dbReference type="RefSeq" id="XP_005535207.1">
    <property type="nucleotide sequence ID" value="XM_005535150.1"/>
</dbReference>
<gene>
    <name evidence="2" type="ORF">CYME_CMB115C</name>
</gene>
<dbReference type="KEGG" id="cme:CYME_CMB115C"/>
<dbReference type="OMA" id="FLINGWH"/>
<dbReference type="Gramene" id="CMB115CT">
    <property type="protein sequence ID" value="CMB115CT"/>
    <property type="gene ID" value="CMB115C"/>
</dbReference>
<dbReference type="HOGENOM" id="CLU_724353_0_0_1"/>
<dbReference type="OrthoDB" id="197846at2759"/>
<feature type="coiled-coil region" evidence="1">
    <location>
        <begin position="230"/>
        <end position="281"/>
    </location>
</feature>
<reference evidence="2 3" key="2">
    <citation type="journal article" date="2007" name="BMC Biol.">
        <title>A 100%-complete sequence reveals unusually simple genomic features in the hot-spring red alga Cyanidioschyzon merolae.</title>
        <authorList>
            <person name="Nozaki H."/>
            <person name="Takano H."/>
            <person name="Misumi O."/>
            <person name="Terasawa K."/>
            <person name="Matsuzaki M."/>
            <person name="Maruyama S."/>
            <person name="Nishida K."/>
            <person name="Yagisawa F."/>
            <person name="Yoshida Y."/>
            <person name="Fujiwara T."/>
            <person name="Takio S."/>
            <person name="Tamura K."/>
            <person name="Chung S.J."/>
            <person name="Nakamura S."/>
            <person name="Kuroiwa H."/>
            <person name="Tanaka K."/>
            <person name="Sato N."/>
            <person name="Kuroiwa T."/>
        </authorList>
    </citation>
    <scope>NUCLEOTIDE SEQUENCE [LARGE SCALE GENOMIC DNA]</scope>
    <source>
        <strain evidence="2 3">10D</strain>
    </source>
</reference>
<evidence type="ECO:0000256" key="1">
    <source>
        <dbReference type="SAM" id="Coils"/>
    </source>
</evidence>
<dbReference type="EMBL" id="AP006484">
    <property type="protein sequence ID" value="BAM78921.1"/>
    <property type="molecule type" value="Genomic_DNA"/>
</dbReference>